<evidence type="ECO:0000313" key="1">
    <source>
        <dbReference type="EMBL" id="SVA87392.1"/>
    </source>
</evidence>
<organism evidence="1">
    <name type="scientific">marine metagenome</name>
    <dbReference type="NCBI Taxonomy" id="408172"/>
    <lineage>
        <taxon>unclassified sequences</taxon>
        <taxon>metagenomes</taxon>
        <taxon>ecological metagenomes</taxon>
    </lineage>
</organism>
<reference evidence="1" key="1">
    <citation type="submission" date="2018-05" db="EMBL/GenBank/DDBJ databases">
        <authorList>
            <person name="Lanie J.A."/>
            <person name="Ng W.-L."/>
            <person name="Kazmierczak K.M."/>
            <person name="Andrzejewski T.M."/>
            <person name="Davidsen T.M."/>
            <person name="Wayne K.J."/>
            <person name="Tettelin H."/>
            <person name="Glass J.I."/>
            <person name="Rusch D."/>
            <person name="Podicherti R."/>
            <person name="Tsui H.-C.T."/>
            <person name="Winkler M.E."/>
        </authorList>
    </citation>
    <scope>NUCLEOTIDE SEQUENCE</scope>
</reference>
<gene>
    <name evidence="1" type="ORF">METZ01_LOCUS140246</name>
</gene>
<feature type="non-terminal residue" evidence="1">
    <location>
        <position position="1"/>
    </location>
</feature>
<dbReference type="AlphaFoldDB" id="A0A381ZEY8"/>
<name>A0A381ZEY8_9ZZZZ</name>
<sequence length="23" mass="2666">FLIQVRLRLVALQNDELLILNDG</sequence>
<accession>A0A381ZEY8</accession>
<dbReference type="EMBL" id="UINC01020922">
    <property type="protein sequence ID" value="SVA87392.1"/>
    <property type="molecule type" value="Genomic_DNA"/>
</dbReference>
<protein>
    <submittedName>
        <fullName evidence="1">Uncharacterized protein</fullName>
    </submittedName>
</protein>
<proteinExistence type="predicted"/>